<organism evidence="1">
    <name type="scientific">Arundo donax</name>
    <name type="common">Giant reed</name>
    <name type="synonym">Donax arundinaceus</name>
    <dbReference type="NCBI Taxonomy" id="35708"/>
    <lineage>
        <taxon>Eukaryota</taxon>
        <taxon>Viridiplantae</taxon>
        <taxon>Streptophyta</taxon>
        <taxon>Embryophyta</taxon>
        <taxon>Tracheophyta</taxon>
        <taxon>Spermatophyta</taxon>
        <taxon>Magnoliopsida</taxon>
        <taxon>Liliopsida</taxon>
        <taxon>Poales</taxon>
        <taxon>Poaceae</taxon>
        <taxon>PACMAD clade</taxon>
        <taxon>Arundinoideae</taxon>
        <taxon>Arundineae</taxon>
        <taxon>Arundo</taxon>
    </lineage>
</organism>
<name>A0A0A9AN33_ARUDO</name>
<protein>
    <submittedName>
        <fullName evidence="1">Uncharacterized protein</fullName>
    </submittedName>
</protein>
<accession>A0A0A9AN33</accession>
<reference evidence="1" key="1">
    <citation type="submission" date="2014-09" db="EMBL/GenBank/DDBJ databases">
        <authorList>
            <person name="Magalhaes I.L.F."/>
            <person name="Oliveira U."/>
            <person name="Santos F.R."/>
            <person name="Vidigal T.H.D.A."/>
            <person name="Brescovit A.D."/>
            <person name="Santos A.J."/>
        </authorList>
    </citation>
    <scope>NUCLEOTIDE SEQUENCE</scope>
    <source>
        <tissue evidence="1">Shoot tissue taken approximately 20 cm above the soil surface</tissue>
    </source>
</reference>
<dbReference type="EMBL" id="GBRH01247545">
    <property type="protein sequence ID" value="JAD50350.1"/>
    <property type="molecule type" value="Transcribed_RNA"/>
</dbReference>
<sequence>MHSCKDAIVTVLSHFLKMNGSCANNK</sequence>
<evidence type="ECO:0000313" key="1">
    <source>
        <dbReference type="EMBL" id="JAD50350.1"/>
    </source>
</evidence>
<proteinExistence type="predicted"/>
<dbReference type="AlphaFoldDB" id="A0A0A9AN33"/>
<reference evidence="1" key="2">
    <citation type="journal article" date="2015" name="Data Brief">
        <title>Shoot transcriptome of the giant reed, Arundo donax.</title>
        <authorList>
            <person name="Barrero R.A."/>
            <person name="Guerrero F.D."/>
            <person name="Moolhuijzen P."/>
            <person name="Goolsby J.A."/>
            <person name="Tidwell J."/>
            <person name="Bellgard S.E."/>
            <person name="Bellgard M.I."/>
        </authorList>
    </citation>
    <scope>NUCLEOTIDE SEQUENCE</scope>
    <source>
        <tissue evidence="1">Shoot tissue taken approximately 20 cm above the soil surface</tissue>
    </source>
</reference>